<proteinExistence type="predicted"/>
<dbReference type="AlphaFoldDB" id="A0A126V5H4"/>
<evidence type="ECO:0000256" key="1">
    <source>
        <dbReference type="SAM" id="MobiDB-lite"/>
    </source>
</evidence>
<organism evidence="2 3">
    <name type="scientific">Falsihalocynthiibacter arcticus</name>
    <dbReference type="NCBI Taxonomy" id="1579316"/>
    <lineage>
        <taxon>Bacteria</taxon>
        <taxon>Pseudomonadati</taxon>
        <taxon>Pseudomonadota</taxon>
        <taxon>Alphaproteobacteria</taxon>
        <taxon>Rhodobacterales</taxon>
        <taxon>Roseobacteraceae</taxon>
        <taxon>Falsihalocynthiibacter</taxon>
    </lineage>
</organism>
<gene>
    <name evidence="2" type="ORF">RC74_19300</name>
</gene>
<feature type="compositionally biased region" description="Polar residues" evidence="1">
    <location>
        <begin position="93"/>
        <end position="105"/>
    </location>
</feature>
<feature type="compositionally biased region" description="Basic and acidic residues" evidence="1">
    <location>
        <begin position="54"/>
        <end position="70"/>
    </location>
</feature>
<protein>
    <submittedName>
        <fullName evidence="2">Uncharacterized protein</fullName>
    </submittedName>
</protein>
<dbReference type="STRING" id="1579316.RC74_19300"/>
<feature type="compositionally biased region" description="Low complexity" evidence="1">
    <location>
        <begin position="18"/>
        <end position="40"/>
    </location>
</feature>
<feature type="region of interest" description="Disordered" evidence="1">
    <location>
        <begin position="1"/>
        <end position="143"/>
    </location>
</feature>
<keyword evidence="3" id="KW-1185">Reference proteome</keyword>
<accession>A0A126V5H4</accession>
<reference evidence="2 3" key="1">
    <citation type="submission" date="2016-02" db="EMBL/GenBank/DDBJ databases">
        <title>Complete genome sequence of Halocynthiibacter arcticus PAMC 20958t from arctic marine sediment.</title>
        <authorList>
            <person name="Lee Y.M."/>
            <person name="Baek K."/>
            <person name="Lee H.K."/>
            <person name="Shin S.C."/>
        </authorList>
    </citation>
    <scope>NUCLEOTIDE SEQUENCE [LARGE SCALE GENOMIC DNA]</scope>
    <source>
        <strain evidence="2">PAMC 20958</strain>
    </source>
</reference>
<name>A0A126V5H4_9RHOB</name>
<dbReference type="EMBL" id="CP014327">
    <property type="protein sequence ID" value="AML53116.1"/>
    <property type="molecule type" value="Genomic_DNA"/>
</dbReference>
<sequence length="143" mass="15023">MAGGGPIYRSPNIDIDVDGNVNIGNKIGNNNGNKIGNNNGDRNRINNAGGWQPDEDRKKDAQKKISDKRGPNGATTLPAKTPNRGDDMRANLAKSTGTKDISKVQNPRDAVAKSKAPTGAAKVGTANRKAAVNRTGAPPREKV</sequence>
<evidence type="ECO:0000313" key="3">
    <source>
        <dbReference type="Proteomes" id="UP000070371"/>
    </source>
</evidence>
<dbReference type="KEGG" id="hat:RC74_19300"/>
<evidence type="ECO:0000313" key="2">
    <source>
        <dbReference type="EMBL" id="AML53116.1"/>
    </source>
</evidence>
<dbReference type="Proteomes" id="UP000070371">
    <property type="component" value="Chromosome"/>
</dbReference>